<reference evidence="9 10" key="1">
    <citation type="submission" date="2018-05" db="EMBL/GenBank/DDBJ databases">
        <title>Genomic Encyclopedia of Type Strains, Phase IV (KMG-IV): sequencing the most valuable type-strain genomes for metagenomic binning, comparative biology and taxonomic classification.</title>
        <authorList>
            <person name="Goeker M."/>
        </authorList>
    </citation>
    <scope>NUCLEOTIDE SEQUENCE [LARGE SCALE GENOMIC DNA]</scope>
    <source>
        <strain evidence="9 10">DSM 14263</strain>
    </source>
</reference>
<evidence type="ECO:0000256" key="7">
    <source>
        <dbReference type="ARBA" id="ARBA00023136"/>
    </source>
</evidence>
<dbReference type="Pfam" id="PF01032">
    <property type="entry name" value="FecCD"/>
    <property type="match status" value="1"/>
</dbReference>
<dbReference type="GO" id="GO:0022857">
    <property type="term" value="F:transmembrane transporter activity"/>
    <property type="evidence" value="ECO:0007669"/>
    <property type="project" value="InterPro"/>
</dbReference>
<keyword evidence="4" id="KW-1003">Cell membrane</keyword>
<dbReference type="PANTHER" id="PTHR30472">
    <property type="entry name" value="FERRIC ENTEROBACTIN TRANSPORT SYSTEM PERMEASE PROTEIN"/>
    <property type="match status" value="1"/>
</dbReference>
<evidence type="ECO:0000256" key="2">
    <source>
        <dbReference type="ARBA" id="ARBA00007935"/>
    </source>
</evidence>
<comment type="subcellular location">
    <subcellularLocation>
        <location evidence="1">Cell membrane</location>
        <topology evidence="1">Multi-pass membrane protein</topology>
    </subcellularLocation>
</comment>
<proteinExistence type="inferred from homology"/>
<dbReference type="FunFam" id="1.10.3470.10:FF:000001">
    <property type="entry name" value="Vitamin B12 ABC transporter permease BtuC"/>
    <property type="match status" value="1"/>
</dbReference>
<keyword evidence="3" id="KW-0813">Transport</keyword>
<feature type="transmembrane region" description="Helical" evidence="8">
    <location>
        <begin position="302"/>
        <end position="320"/>
    </location>
</feature>
<evidence type="ECO:0000256" key="8">
    <source>
        <dbReference type="SAM" id="Phobius"/>
    </source>
</evidence>
<dbReference type="CDD" id="cd06550">
    <property type="entry name" value="TM_ABC_iron-siderophores_like"/>
    <property type="match status" value="1"/>
</dbReference>
<dbReference type="InterPro" id="IPR037294">
    <property type="entry name" value="ABC_BtuC-like"/>
</dbReference>
<comment type="similarity">
    <text evidence="2">Belongs to the binding-protein-dependent transport system permease family. FecCD subfamily.</text>
</comment>
<name>A0A316I8V5_9GAMM</name>
<evidence type="ECO:0000256" key="5">
    <source>
        <dbReference type="ARBA" id="ARBA00022692"/>
    </source>
</evidence>
<keyword evidence="6 8" id="KW-1133">Transmembrane helix</keyword>
<feature type="transmembrane region" description="Helical" evidence="8">
    <location>
        <begin position="72"/>
        <end position="91"/>
    </location>
</feature>
<feature type="transmembrane region" description="Helical" evidence="8">
    <location>
        <begin position="132"/>
        <end position="154"/>
    </location>
</feature>
<dbReference type="SUPFAM" id="SSF81345">
    <property type="entry name" value="ABC transporter involved in vitamin B12 uptake, BtuC"/>
    <property type="match status" value="1"/>
</dbReference>
<feature type="transmembrane region" description="Helical" evidence="8">
    <location>
        <begin position="209"/>
        <end position="226"/>
    </location>
</feature>
<evidence type="ECO:0000256" key="4">
    <source>
        <dbReference type="ARBA" id="ARBA00022475"/>
    </source>
</evidence>
<protein>
    <submittedName>
        <fullName evidence="9">Iron complex transport system permease protein</fullName>
    </submittedName>
</protein>
<evidence type="ECO:0000256" key="6">
    <source>
        <dbReference type="ARBA" id="ARBA00022989"/>
    </source>
</evidence>
<evidence type="ECO:0000256" key="3">
    <source>
        <dbReference type="ARBA" id="ARBA00022448"/>
    </source>
</evidence>
<feature type="transmembrane region" description="Helical" evidence="8">
    <location>
        <begin position="103"/>
        <end position="126"/>
    </location>
</feature>
<dbReference type="AlphaFoldDB" id="A0A316I8V5"/>
<dbReference type="GO" id="GO:0033214">
    <property type="term" value="P:siderophore-iron import into cell"/>
    <property type="evidence" value="ECO:0007669"/>
    <property type="project" value="TreeGrafter"/>
</dbReference>
<keyword evidence="7 8" id="KW-0472">Membrane</keyword>
<evidence type="ECO:0000256" key="1">
    <source>
        <dbReference type="ARBA" id="ARBA00004651"/>
    </source>
</evidence>
<dbReference type="GO" id="GO:0005886">
    <property type="term" value="C:plasma membrane"/>
    <property type="evidence" value="ECO:0007669"/>
    <property type="project" value="UniProtKB-SubCell"/>
</dbReference>
<dbReference type="InterPro" id="IPR000522">
    <property type="entry name" value="ABC_transptr_permease_BtuC"/>
</dbReference>
<dbReference type="RefSeq" id="WP_109723818.1">
    <property type="nucleotide sequence ID" value="NZ_MSZV01000014.1"/>
</dbReference>
<keyword evidence="10" id="KW-1185">Reference proteome</keyword>
<feature type="transmembrane region" description="Helical" evidence="8">
    <location>
        <begin position="166"/>
        <end position="189"/>
    </location>
</feature>
<feature type="transmembrane region" description="Helical" evidence="8">
    <location>
        <begin position="257"/>
        <end position="282"/>
    </location>
</feature>
<feature type="transmembrane region" description="Helical" evidence="8">
    <location>
        <begin position="327"/>
        <end position="344"/>
    </location>
</feature>
<comment type="caution">
    <text evidence="9">The sequence shown here is derived from an EMBL/GenBank/DDBJ whole genome shotgun (WGS) entry which is preliminary data.</text>
</comment>
<keyword evidence="5 8" id="KW-0812">Transmembrane</keyword>
<dbReference type="Gene3D" id="1.10.3470.10">
    <property type="entry name" value="ABC transporter involved in vitamin B12 uptake, BtuC"/>
    <property type="match status" value="1"/>
</dbReference>
<dbReference type="PANTHER" id="PTHR30472:SF25">
    <property type="entry name" value="ABC TRANSPORTER PERMEASE PROTEIN MJ0876-RELATED"/>
    <property type="match status" value="1"/>
</dbReference>
<gene>
    <name evidence="9" type="ORF">C7456_107219</name>
</gene>
<evidence type="ECO:0000313" key="10">
    <source>
        <dbReference type="Proteomes" id="UP000245812"/>
    </source>
</evidence>
<dbReference type="EMBL" id="QGHC01000007">
    <property type="protein sequence ID" value="PWK86828.1"/>
    <property type="molecule type" value="Genomic_DNA"/>
</dbReference>
<sequence length="353" mass="35639">MSSIALPRERTRARSPYVLGGLAALLLAAALLGLGCGALRLGAGEVLGALGRWLAGRPAQGDDMVVLMLRLPRVLMAALVGAALATSGAAMQGLFRNPLVEPGLVGISAGAALGAIGMIVLGGGLLAALPALLGSFGVALAAFGGGLAATLLVYLIGRLRPGMATLLLAGVAVNAVVMAGVGLLTYLATEHQLRDLSFWTLGSLGGTDWVRLAAVAPPMLLPVLLLPRQARALNALLLGEHEAALLGFDPARLRRRLVALVALATGAAVAMCGVIGFVGLLVPHVLRLLWGPDHRLLLPASALAGGALVIAADAAARVAVAPAELPIGVLTALLGGPFFLWLLLRTRIGEAAA</sequence>
<organism evidence="9 10">
    <name type="scientific">Fulvimonas soli</name>
    <dbReference type="NCBI Taxonomy" id="155197"/>
    <lineage>
        <taxon>Bacteria</taxon>
        <taxon>Pseudomonadati</taxon>
        <taxon>Pseudomonadota</taxon>
        <taxon>Gammaproteobacteria</taxon>
        <taxon>Lysobacterales</taxon>
        <taxon>Rhodanobacteraceae</taxon>
        <taxon>Fulvimonas</taxon>
    </lineage>
</organism>
<dbReference type="Proteomes" id="UP000245812">
    <property type="component" value="Unassembled WGS sequence"/>
</dbReference>
<evidence type="ECO:0000313" key="9">
    <source>
        <dbReference type="EMBL" id="PWK86828.1"/>
    </source>
</evidence>
<accession>A0A316I8V5</accession>